<name>A0A0D9WHE0_9ORYZ</name>
<keyword evidence="3" id="KW-1185">Reference proteome</keyword>
<dbReference type="Gramene" id="LPERR05G15310.1">
    <property type="protein sequence ID" value="LPERR05G15310.1"/>
    <property type="gene ID" value="LPERR05G15310"/>
</dbReference>
<protein>
    <submittedName>
        <fullName evidence="2">Uncharacterized protein</fullName>
    </submittedName>
</protein>
<dbReference type="AlphaFoldDB" id="A0A0D9WHE0"/>
<dbReference type="HOGENOM" id="CLU_2797616_0_0_1"/>
<reference evidence="2 3" key="1">
    <citation type="submission" date="2012-08" db="EMBL/GenBank/DDBJ databases">
        <title>Oryza genome evolution.</title>
        <authorList>
            <person name="Wing R.A."/>
        </authorList>
    </citation>
    <scope>NUCLEOTIDE SEQUENCE</scope>
</reference>
<organism evidence="2 3">
    <name type="scientific">Leersia perrieri</name>
    <dbReference type="NCBI Taxonomy" id="77586"/>
    <lineage>
        <taxon>Eukaryota</taxon>
        <taxon>Viridiplantae</taxon>
        <taxon>Streptophyta</taxon>
        <taxon>Embryophyta</taxon>
        <taxon>Tracheophyta</taxon>
        <taxon>Spermatophyta</taxon>
        <taxon>Magnoliopsida</taxon>
        <taxon>Liliopsida</taxon>
        <taxon>Poales</taxon>
        <taxon>Poaceae</taxon>
        <taxon>BOP clade</taxon>
        <taxon>Oryzoideae</taxon>
        <taxon>Oryzeae</taxon>
        <taxon>Oryzinae</taxon>
        <taxon>Leersia</taxon>
    </lineage>
</organism>
<proteinExistence type="predicted"/>
<accession>A0A0D9WHE0</accession>
<reference evidence="2" key="3">
    <citation type="submission" date="2015-04" db="UniProtKB">
        <authorList>
            <consortium name="EnsemblPlants"/>
        </authorList>
    </citation>
    <scope>IDENTIFICATION</scope>
</reference>
<dbReference type="Proteomes" id="UP000032180">
    <property type="component" value="Chromosome 5"/>
</dbReference>
<reference evidence="3" key="2">
    <citation type="submission" date="2013-12" db="EMBL/GenBank/DDBJ databases">
        <authorList>
            <person name="Yu Y."/>
            <person name="Lee S."/>
            <person name="de Baynast K."/>
            <person name="Wissotski M."/>
            <person name="Liu L."/>
            <person name="Talag J."/>
            <person name="Goicoechea J."/>
            <person name="Angelova A."/>
            <person name="Jetty R."/>
            <person name="Kudrna D."/>
            <person name="Golser W."/>
            <person name="Rivera L."/>
            <person name="Zhang J."/>
            <person name="Wing R."/>
        </authorList>
    </citation>
    <scope>NUCLEOTIDE SEQUENCE</scope>
</reference>
<sequence>MGEVERGDRPRRGSGPVSPATASRAHDDQPPGSADREPREGEAEEGRERRSGKEGSKERNEGDARAFR</sequence>
<evidence type="ECO:0000313" key="2">
    <source>
        <dbReference type="EnsemblPlants" id="LPERR05G15310.1"/>
    </source>
</evidence>
<feature type="compositionally biased region" description="Basic and acidic residues" evidence="1">
    <location>
        <begin position="24"/>
        <end position="68"/>
    </location>
</feature>
<evidence type="ECO:0000313" key="3">
    <source>
        <dbReference type="Proteomes" id="UP000032180"/>
    </source>
</evidence>
<feature type="region of interest" description="Disordered" evidence="1">
    <location>
        <begin position="1"/>
        <end position="68"/>
    </location>
</feature>
<evidence type="ECO:0000256" key="1">
    <source>
        <dbReference type="SAM" id="MobiDB-lite"/>
    </source>
</evidence>
<dbReference type="EnsemblPlants" id="LPERR05G15310.1">
    <property type="protein sequence ID" value="LPERR05G15310.1"/>
    <property type="gene ID" value="LPERR05G15310"/>
</dbReference>
<feature type="compositionally biased region" description="Basic and acidic residues" evidence="1">
    <location>
        <begin position="1"/>
        <end position="11"/>
    </location>
</feature>